<dbReference type="InterPro" id="IPR029033">
    <property type="entry name" value="His_PPase_superfam"/>
</dbReference>
<name>A0AAW1N7W9_POPJA</name>
<sequence>MMSYTAIIFVLATLVTYLDAGKLPSKNFGKFKEDSSLVMAHVLFRHGQRTPDVSTIYPKDPYRNETYYPYGLGALTNEGKFTQYRIGEALRERYNDFLGVYTLNKVHTLTSPFKRTKISALLVLAALFPPVGIERWNHRLNWQPVDYDYNPRSEDLIFLHGINCQRYIDLSNDQLSMAIDEGSFGNYQDIAEYLSYYSGWNASDPEKAFNIYSALLTEEEWGFELPEWTGAVYPEPLHTIAVQYLAETVKTDMLKKLSGGFILRRIVEETTAKLEDLPTMTDRRINLYSGHDFTIIALLSALGVYKPHHPPYGAYIILEVHKIGNRHGIKVFYQDYSTKTPHQLHLPNCPDICPFEKFVNLYSKYFPTEDMCNSKL</sequence>
<organism evidence="9 10">
    <name type="scientific">Popillia japonica</name>
    <name type="common">Japanese beetle</name>
    <dbReference type="NCBI Taxonomy" id="7064"/>
    <lineage>
        <taxon>Eukaryota</taxon>
        <taxon>Metazoa</taxon>
        <taxon>Ecdysozoa</taxon>
        <taxon>Arthropoda</taxon>
        <taxon>Hexapoda</taxon>
        <taxon>Insecta</taxon>
        <taxon>Pterygota</taxon>
        <taxon>Neoptera</taxon>
        <taxon>Endopterygota</taxon>
        <taxon>Coleoptera</taxon>
        <taxon>Polyphaga</taxon>
        <taxon>Scarabaeiformia</taxon>
        <taxon>Scarabaeidae</taxon>
        <taxon>Rutelinae</taxon>
        <taxon>Popillia</taxon>
    </lineage>
</organism>
<comment type="catalytic activity">
    <reaction evidence="1">
        <text>a phosphate monoester + H2O = an alcohol + phosphate</text>
        <dbReference type="Rhea" id="RHEA:15017"/>
        <dbReference type="ChEBI" id="CHEBI:15377"/>
        <dbReference type="ChEBI" id="CHEBI:30879"/>
        <dbReference type="ChEBI" id="CHEBI:43474"/>
        <dbReference type="ChEBI" id="CHEBI:67140"/>
        <dbReference type="EC" id="3.1.3.2"/>
    </reaction>
</comment>
<evidence type="ECO:0000313" key="9">
    <source>
        <dbReference type="EMBL" id="KAK9754324.1"/>
    </source>
</evidence>
<reference evidence="9 10" key="1">
    <citation type="journal article" date="2024" name="BMC Genomics">
        <title>De novo assembly and annotation of Popillia japonica's genome with initial clues to its potential as an invasive pest.</title>
        <authorList>
            <person name="Cucini C."/>
            <person name="Boschi S."/>
            <person name="Funari R."/>
            <person name="Cardaioli E."/>
            <person name="Iannotti N."/>
            <person name="Marturano G."/>
            <person name="Paoli F."/>
            <person name="Bruttini M."/>
            <person name="Carapelli A."/>
            <person name="Frati F."/>
            <person name="Nardi F."/>
        </authorList>
    </citation>
    <scope>NUCLEOTIDE SEQUENCE [LARGE SCALE GENOMIC DNA]</scope>
    <source>
        <strain evidence="9">DMR45628</strain>
    </source>
</reference>
<keyword evidence="7" id="KW-0325">Glycoprotein</keyword>
<gene>
    <name evidence="9" type="ORF">QE152_g1305</name>
</gene>
<evidence type="ECO:0000313" key="10">
    <source>
        <dbReference type="Proteomes" id="UP001458880"/>
    </source>
</evidence>
<comment type="similarity">
    <text evidence="2">Belongs to the histidine acid phosphatase family.</text>
</comment>
<dbReference type="PANTHER" id="PTHR11567">
    <property type="entry name" value="ACID PHOSPHATASE-RELATED"/>
    <property type="match status" value="1"/>
</dbReference>
<keyword evidence="5" id="KW-0378">Hydrolase</keyword>
<dbReference type="InterPro" id="IPR050645">
    <property type="entry name" value="Histidine_acid_phosphatase"/>
</dbReference>
<dbReference type="CDD" id="cd07061">
    <property type="entry name" value="HP_HAP_like"/>
    <property type="match status" value="1"/>
</dbReference>
<dbReference type="Proteomes" id="UP001458880">
    <property type="component" value="Unassembled WGS sequence"/>
</dbReference>
<evidence type="ECO:0000256" key="3">
    <source>
        <dbReference type="ARBA" id="ARBA00012646"/>
    </source>
</evidence>
<evidence type="ECO:0000256" key="7">
    <source>
        <dbReference type="ARBA" id="ARBA00023180"/>
    </source>
</evidence>
<feature type="chain" id="PRO_5043576009" description="acid phosphatase" evidence="8">
    <location>
        <begin position="21"/>
        <end position="376"/>
    </location>
</feature>
<dbReference type="EMBL" id="JASPKY010000008">
    <property type="protein sequence ID" value="KAK9754324.1"/>
    <property type="molecule type" value="Genomic_DNA"/>
</dbReference>
<dbReference type="PROSITE" id="PS00616">
    <property type="entry name" value="HIS_ACID_PHOSPHAT_1"/>
    <property type="match status" value="1"/>
</dbReference>
<evidence type="ECO:0000256" key="6">
    <source>
        <dbReference type="ARBA" id="ARBA00023157"/>
    </source>
</evidence>
<protein>
    <recommendedName>
        <fullName evidence="3">acid phosphatase</fullName>
        <ecNumber evidence="3">3.1.3.2</ecNumber>
    </recommendedName>
</protein>
<dbReference type="EC" id="3.1.3.2" evidence="3"/>
<comment type="caution">
    <text evidence="9">The sequence shown here is derived from an EMBL/GenBank/DDBJ whole genome shotgun (WGS) entry which is preliminary data.</text>
</comment>
<evidence type="ECO:0000256" key="2">
    <source>
        <dbReference type="ARBA" id="ARBA00005375"/>
    </source>
</evidence>
<dbReference type="Gene3D" id="3.40.50.1240">
    <property type="entry name" value="Phosphoglycerate mutase-like"/>
    <property type="match status" value="1"/>
</dbReference>
<dbReference type="Pfam" id="PF00328">
    <property type="entry name" value="His_Phos_2"/>
    <property type="match status" value="1"/>
</dbReference>
<accession>A0AAW1N7W9</accession>
<feature type="signal peptide" evidence="8">
    <location>
        <begin position="1"/>
        <end position="20"/>
    </location>
</feature>
<dbReference type="SUPFAM" id="SSF53254">
    <property type="entry name" value="Phosphoglycerate mutase-like"/>
    <property type="match status" value="1"/>
</dbReference>
<dbReference type="GO" id="GO:0003993">
    <property type="term" value="F:acid phosphatase activity"/>
    <property type="evidence" value="ECO:0007669"/>
    <property type="project" value="UniProtKB-EC"/>
</dbReference>
<evidence type="ECO:0000256" key="1">
    <source>
        <dbReference type="ARBA" id="ARBA00000032"/>
    </source>
</evidence>
<evidence type="ECO:0000256" key="4">
    <source>
        <dbReference type="ARBA" id="ARBA00022729"/>
    </source>
</evidence>
<dbReference type="InterPro" id="IPR000560">
    <property type="entry name" value="His_Pase_clade-2"/>
</dbReference>
<dbReference type="PANTHER" id="PTHR11567:SF211">
    <property type="entry name" value="PROSTATIC ACID PHOSPHATASE"/>
    <property type="match status" value="1"/>
</dbReference>
<dbReference type="InterPro" id="IPR033379">
    <property type="entry name" value="Acid_Pase_AS"/>
</dbReference>
<keyword evidence="4 8" id="KW-0732">Signal</keyword>
<proteinExistence type="inferred from homology"/>
<evidence type="ECO:0000256" key="8">
    <source>
        <dbReference type="SAM" id="SignalP"/>
    </source>
</evidence>
<keyword evidence="6" id="KW-1015">Disulfide bond</keyword>
<dbReference type="AlphaFoldDB" id="A0AAW1N7W9"/>
<keyword evidence="10" id="KW-1185">Reference proteome</keyword>
<evidence type="ECO:0000256" key="5">
    <source>
        <dbReference type="ARBA" id="ARBA00022801"/>
    </source>
</evidence>